<dbReference type="Proteomes" id="UP000199317">
    <property type="component" value="Unassembled WGS sequence"/>
</dbReference>
<dbReference type="RefSeq" id="WP_092834154.1">
    <property type="nucleotide sequence ID" value="NZ_FNJL01000010.1"/>
</dbReference>
<reference evidence="2" key="1">
    <citation type="submission" date="2016-10" db="EMBL/GenBank/DDBJ databases">
        <authorList>
            <person name="Varghese N."/>
            <person name="Submissions S."/>
        </authorList>
    </citation>
    <scope>NUCLEOTIDE SEQUENCE [LARGE SCALE GENOMIC DNA]</scope>
    <source>
        <strain evidence="2">DSM 17101</strain>
    </source>
</reference>
<evidence type="ECO:0000313" key="2">
    <source>
        <dbReference type="Proteomes" id="UP000199317"/>
    </source>
</evidence>
<protein>
    <submittedName>
        <fullName evidence="1">Uncharacterized protein</fullName>
    </submittedName>
</protein>
<accession>A0A1H0REX0</accession>
<organism evidence="1 2">
    <name type="scientific">Paracidovorax cattleyae</name>
    <dbReference type="NCBI Taxonomy" id="80868"/>
    <lineage>
        <taxon>Bacteria</taxon>
        <taxon>Pseudomonadati</taxon>
        <taxon>Pseudomonadota</taxon>
        <taxon>Betaproteobacteria</taxon>
        <taxon>Burkholderiales</taxon>
        <taxon>Comamonadaceae</taxon>
        <taxon>Paracidovorax</taxon>
    </lineage>
</organism>
<sequence length="176" mass="19974">MSRSGYTDDYDDDPLAGGRWRAAVKSAINGKRGQQALREILAALDAMPEQALIGESLVTAEGEFCTLGVLGQARGLDMRSVDPEDWDAVAALFNLAPAMVREVVFENDEVVNTYRWVDVEICGPMPPRHFRRPYGYERHRRTVCVTIDHAEVARHRWRHMRAWVASQIKEGDPHER</sequence>
<name>A0A1H0REX0_9BURK</name>
<keyword evidence="2" id="KW-1185">Reference proteome</keyword>
<dbReference type="OrthoDB" id="8808507at2"/>
<proteinExistence type="predicted"/>
<evidence type="ECO:0000313" key="1">
    <source>
        <dbReference type="EMBL" id="SDP27920.1"/>
    </source>
</evidence>
<dbReference type="EMBL" id="FNJL01000010">
    <property type="protein sequence ID" value="SDP27920.1"/>
    <property type="molecule type" value="Genomic_DNA"/>
</dbReference>
<dbReference type="AlphaFoldDB" id="A0A1H0REX0"/>
<gene>
    <name evidence="1" type="ORF">SAMN04489708_11028</name>
</gene>